<proteinExistence type="predicted"/>
<evidence type="ECO:0000259" key="1">
    <source>
        <dbReference type="Pfam" id="PF00535"/>
    </source>
</evidence>
<dbReference type="SUPFAM" id="SSF53448">
    <property type="entry name" value="Nucleotide-diphospho-sugar transferases"/>
    <property type="match status" value="1"/>
</dbReference>
<dbReference type="PANTHER" id="PTHR43685:SF3">
    <property type="entry name" value="SLR2126 PROTEIN"/>
    <property type="match status" value="1"/>
</dbReference>
<dbReference type="InterPro" id="IPR001173">
    <property type="entry name" value="Glyco_trans_2-like"/>
</dbReference>
<dbReference type="Pfam" id="PF00535">
    <property type="entry name" value="Glycos_transf_2"/>
    <property type="match status" value="1"/>
</dbReference>
<dbReference type="Gene3D" id="3.90.550.10">
    <property type="entry name" value="Spore Coat Polysaccharide Biosynthesis Protein SpsA, Chain A"/>
    <property type="match status" value="1"/>
</dbReference>
<keyword evidence="3" id="KW-1185">Reference proteome</keyword>
<evidence type="ECO:0000313" key="2">
    <source>
        <dbReference type="EMBL" id="MDO1448617.1"/>
    </source>
</evidence>
<dbReference type="EC" id="2.4.-.-" evidence="2"/>
<dbReference type="InterPro" id="IPR050834">
    <property type="entry name" value="Glycosyltransf_2"/>
</dbReference>
<protein>
    <submittedName>
        <fullName evidence="2">Glycosyltransferase family 2 protein</fullName>
        <ecNumber evidence="2">2.4.-.-</ecNumber>
    </submittedName>
</protein>
<organism evidence="2 3">
    <name type="scientific">Rhodocytophaga aerolata</name>
    <dbReference type="NCBI Taxonomy" id="455078"/>
    <lineage>
        <taxon>Bacteria</taxon>
        <taxon>Pseudomonadati</taxon>
        <taxon>Bacteroidota</taxon>
        <taxon>Cytophagia</taxon>
        <taxon>Cytophagales</taxon>
        <taxon>Rhodocytophagaceae</taxon>
        <taxon>Rhodocytophaga</taxon>
    </lineage>
</organism>
<feature type="domain" description="Glycosyltransferase 2-like" evidence="1">
    <location>
        <begin position="4"/>
        <end position="122"/>
    </location>
</feature>
<sequence length="279" mass="31915">MLYIVIPVFNRKQFTRECLLSLRKQTNTHFKVIVVDDGSTDGTGQMLKVEFPEVTVIEGNGHLFWTAATNLGVRHAVDQGASHIMTLNNDTVATPDFIEKMYFWGTRKPDALLGALAIDSATLKPVYGGETINWFLNSYQSLLKKIPVNQQTGIHKVTHFPGRGLWIPKRVFDTIGLFDEKKFPHYYADYDFTYSALRAGFEIYCNYDAKLLTYPAESGERKLRQKKSFSNYYNHLFGIRGGGNLVNFTNFTLKNCPPYYIPFVLANGYIRRVFGYLLK</sequence>
<comment type="caution">
    <text evidence="2">The sequence shown here is derived from an EMBL/GenBank/DDBJ whole genome shotgun (WGS) entry which is preliminary data.</text>
</comment>
<keyword evidence="2" id="KW-0328">Glycosyltransferase</keyword>
<accession>A0ABT8RD00</accession>
<name>A0ABT8RD00_9BACT</name>
<dbReference type="EMBL" id="JAUKPO010000013">
    <property type="protein sequence ID" value="MDO1448617.1"/>
    <property type="molecule type" value="Genomic_DNA"/>
</dbReference>
<dbReference type="Proteomes" id="UP001168528">
    <property type="component" value="Unassembled WGS sequence"/>
</dbReference>
<gene>
    <name evidence="2" type="ORF">Q0590_20235</name>
</gene>
<evidence type="ECO:0000313" key="3">
    <source>
        <dbReference type="Proteomes" id="UP001168528"/>
    </source>
</evidence>
<dbReference type="GO" id="GO:0016757">
    <property type="term" value="F:glycosyltransferase activity"/>
    <property type="evidence" value="ECO:0007669"/>
    <property type="project" value="UniProtKB-KW"/>
</dbReference>
<reference evidence="2" key="1">
    <citation type="submission" date="2023-07" db="EMBL/GenBank/DDBJ databases">
        <title>The genome sequence of Rhodocytophaga aerolata KACC 12507.</title>
        <authorList>
            <person name="Zhang X."/>
        </authorList>
    </citation>
    <scope>NUCLEOTIDE SEQUENCE</scope>
    <source>
        <strain evidence="2">KACC 12507</strain>
    </source>
</reference>
<dbReference type="RefSeq" id="WP_302039419.1">
    <property type="nucleotide sequence ID" value="NZ_JAUKPO010000013.1"/>
</dbReference>
<dbReference type="PANTHER" id="PTHR43685">
    <property type="entry name" value="GLYCOSYLTRANSFERASE"/>
    <property type="match status" value="1"/>
</dbReference>
<dbReference type="InterPro" id="IPR029044">
    <property type="entry name" value="Nucleotide-diphossugar_trans"/>
</dbReference>
<keyword evidence="2" id="KW-0808">Transferase</keyword>